<keyword evidence="2" id="KW-1185">Reference proteome</keyword>
<accession>A0A4S4A162</accession>
<dbReference type="EMBL" id="SSOA01000002">
    <property type="protein sequence ID" value="THF52067.1"/>
    <property type="molecule type" value="Genomic_DNA"/>
</dbReference>
<comment type="caution">
    <text evidence="1">The sequence shown here is derived from an EMBL/GenBank/DDBJ whole genome shotgun (WGS) entry which is preliminary data.</text>
</comment>
<evidence type="ECO:0000313" key="1">
    <source>
        <dbReference type="EMBL" id="THF52067.1"/>
    </source>
</evidence>
<sequence>MKDSFAAIESALAFCEKRGACLNLADNSGDDEKRRFWEGKSACLTYLKSEAQTANDNMMLAVQAAETPFIMLMGDDDLIIAEEGGTPFDLADIAFDYAGVFPAIETFLSPEQQGPVSVLSLEQDDASERMLAYFDFAAMQNGGFYSIFRRDLWLSTFDLFLRFHPTLAGFSDWALAISLFTSGKMASDPSIHYRYNMAKWATKAEILAHRKDLFARAGLPQSAMKYERLFMFLDVFVLINRVGSPLSIDERQRLGKVAVNILLARFIADVAEAPEQYEEGIGALAEMVLDESDSFTQFQLGLLMIERAQPGLKDKYIAFIQAAINGA</sequence>
<protein>
    <submittedName>
        <fullName evidence="1">Uncharacterized protein</fullName>
    </submittedName>
</protein>
<dbReference type="RefSeq" id="WP_190235170.1">
    <property type="nucleotide sequence ID" value="NZ_SSOA01000002.1"/>
</dbReference>
<name>A0A4S4A162_9HYPH</name>
<reference evidence="1 2" key="1">
    <citation type="submission" date="2019-04" db="EMBL/GenBank/DDBJ databases">
        <title>Rhizobium terrae sp. nov., isolated from a paddy soil.</title>
        <authorList>
            <person name="Lin S.-Y."/>
            <person name="Hameed A."/>
            <person name="Huang H.-I."/>
            <person name="Young C.-C."/>
        </authorList>
    </citation>
    <scope>NUCLEOTIDE SEQUENCE [LARGE SCALE GENOMIC DNA]</scope>
    <source>
        <strain evidence="1 2">CC-HIH110</strain>
    </source>
</reference>
<evidence type="ECO:0000313" key="2">
    <source>
        <dbReference type="Proteomes" id="UP000310754"/>
    </source>
</evidence>
<organism evidence="1 2">
    <name type="scientific">Allorhizobium terrae</name>
    <dbReference type="NCBI Taxonomy" id="1848972"/>
    <lineage>
        <taxon>Bacteria</taxon>
        <taxon>Pseudomonadati</taxon>
        <taxon>Pseudomonadota</taxon>
        <taxon>Alphaproteobacteria</taxon>
        <taxon>Hyphomicrobiales</taxon>
        <taxon>Rhizobiaceae</taxon>
        <taxon>Rhizobium/Agrobacterium group</taxon>
        <taxon>Allorhizobium</taxon>
    </lineage>
</organism>
<dbReference type="Proteomes" id="UP000310754">
    <property type="component" value="Unassembled WGS sequence"/>
</dbReference>
<proteinExistence type="predicted"/>
<gene>
    <name evidence="1" type="ORF">E6C51_04390</name>
</gene>
<dbReference type="AlphaFoldDB" id="A0A4S4A162"/>